<dbReference type="PROSITE" id="PS50157">
    <property type="entry name" value="ZINC_FINGER_C2H2_2"/>
    <property type="match status" value="2"/>
</dbReference>
<dbReference type="InterPro" id="IPR013087">
    <property type="entry name" value="Znf_C2H2_type"/>
</dbReference>
<feature type="domain" description="C2H2-type" evidence="8">
    <location>
        <begin position="42"/>
        <end position="69"/>
    </location>
</feature>
<comment type="caution">
    <text evidence="9">The sequence shown here is derived from an EMBL/GenBank/DDBJ whole genome shotgun (WGS) entry which is preliminary data.</text>
</comment>
<dbReference type="SUPFAM" id="SSF57667">
    <property type="entry name" value="beta-beta-alpha zinc fingers"/>
    <property type="match status" value="1"/>
</dbReference>
<dbReference type="InterPro" id="IPR036864">
    <property type="entry name" value="Zn2-C6_fun-type_DNA-bd_sf"/>
</dbReference>
<dbReference type="Pfam" id="PF00096">
    <property type="entry name" value="zf-C2H2"/>
    <property type="match status" value="2"/>
</dbReference>
<dbReference type="AlphaFoldDB" id="A0A139HTJ5"/>
<accession>A0A139HTJ5</accession>
<feature type="compositionally biased region" description="Polar residues" evidence="7">
    <location>
        <begin position="727"/>
        <end position="741"/>
    </location>
</feature>
<evidence type="ECO:0000256" key="1">
    <source>
        <dbReference type="ARBA" id="ARBA00022723"/>
    </source>
</evidence>
<protein>
    <recommendedName>
        <fullName evidence="8">C2H2-type domain-containing protein</fullName>
    </recommendedName>
</protein>
<evidence type="ECO:0000256" key="7">
    <source>
        <dbReference type="SAM" id="MobiDB-lite"/>
    </source>
</evidence>
<dbReference type="OrthoDB" id="654211at2759"/>
<dbReference type="GO" id="GO:0000981">
    <property type="term" value="F:DNA-binding transcription factor activity, RNA polymerase II-specific"/>
    <property type="evidence" value="ECO:0007669"/>
    <property type="project" value="InterPro"/>
</dbReference>
<organism evidence="9 10">
    <name type="scientific">Pseudocercospora eumusae</name>
    <dbReference type="NCBI Taxonomy" id="321146"/>
    <lineage>
        <taxon>Eukaryota</taxon>
        <taxon>Fungi</taxon>
        <taxon>Dikarya</taxon>
        <taxon>Ascomycota</taxon>
        <taxon>Pezizomycotina</taxon>
        <taxon>Dothideomycetes</taxon>
        <taxon>Dothideomycetidae</taxon>
        <taxon>Mycosphaerellales</taxon>
        <taxon>Mycosphaerellaceae</taxon>
        <taxon>Pseudocercospora</taxon>
    </lineage>
</organism>
<dbReference type="PANTHER" id="PTHR47660">
    <property type="entry name" value="TRANSCRIPTION FACTOR WITH C2H2 AND ZN(2)-CYS(6) DNA BINDING DOMAIN (EUROFUNG)-RELATED-RELATED"/>
    <property type="match status" value="1"/>
</dbReference>
<dbReference type="Gene3D" id="3.30.160.60">
    <property type="entry name" value="Classic Zinc Finger"/>
    <property type="match status" value="2"/>
</dbReference>
<evidence type="ECO:0000256" key="3">
    <source>
        <dbReference type="ARBA" id="ARBA00023015"/>
    </source>
</evidence>
<dbReference type="GO" id="GO:0003677">
    <property type="term" value="F:DNA binding"/>
    <property type="evidence" value="ECO:0007669"/>
    <property type="project" value="InterPro"/>
</dbReference>
<dbReference type="CDD" id="cd12148">
    <property type="entry name" value="fungal_TF_MHR"/>
    <property type="match status" value="1"/>
</dbReference>
<keyword evidence="10" id="KW-1185">Reference proteome</keyword>
<sequence length="822" mass="92127">MRMEMDASGRDVRYRCSACEKGFGRAEHLRRHELIHNDERPFKCHFCAKDFIRRDALQRHEATHNASPSLLQTGRRACSPCAAAKARCSGEHICARCRDRGLQCLYPNANANANAPPPPPPPPPPAHLHPHQAIFHPVHASILTEPEPEPALIALDDLWDHNVLSSSNWLDVDLNHFSFDTFLDRSQPVSAFPPQSNAPTDTIATHGTYDNAPNRPGEFYVDGEPARLPRVKRRKLSSTAKRSVDLHPSTSTYSLALPPPVQSPPALSVRVPAAVYEEMLSCYQRLCIEAPAPWPAYANVAMPALDVLEYLLGLYFKHFDPTMPIIHRALFGDTSHECIEIMAMAAIGSHYLAEEFYSPRFTASMHEMVRRCLLYVKESIPDDVVFSISHYSAELLQVIGAAFCADKRLLRSAMEGRSRLVDIHSHCQRQYDMSTCTSTASLLTADAAWVEWARQESIIRLASAAWMMDSLLAYAFLDKPLLSLKDATLPLPCPERVWNAISTAEWHALSSRESLQPTLNESLQGIYIDKKLSSERGEFARVVIIHGLYQRLWEVERYYEDPLSQWTPTANRQSSSELLPQAPIWLPSISTFTKWQNSACDALDILHWQANATIGQASGLEHPTVLHLHLARIILLTPYKQIVELARAFISASAHTESAKANQQLIQRWAIQHQFKARLAIIHAGVVFWHVRRYSIDGFYEPPAVGLAALILWAFGTYHKARGRSAAPTSSDQTPARAQEQQTRERSPESDDAKCEIILLDRPTDDELVQQFIRNGHTMQAHLTGVGDLYAAKGPERALTQGWIVSLIPMTIIPGLKLGQKS</sequence>
<dbReference type="Pfam" id="PF04082">
    <property type="entry name" value="Fungal_trans"/>
    <property type="match status" value="1"/>
</dbReference>
<keyword evidence="5" id="KW-0539">Nucleus</keyword>
<evidence type="ECO:0000256" key="6">
    <source>
        <dbReference type="PROSITE-ProRule" id="PRU00042"/>
    </source>
</evidence>
<dbReference type="EMBL" id="LFZN01000010">
    <property type="protein sequence ID" value="KXT05791.1"/>
    <property type="molecule type" value="Genomic_DNA"/>
</dbReference>
<dbReference type="PROSITE" id="PS00463">
    <property type="entry name" value="ZN2_CY6_FUNGAL_1"/>
    <property type="match status" value="1"/>
</dbReference>
<feature type="domain" description="C2H2-type" evidence="8">
    <location>
        <begin position="14"/>
        <end position="41"/>
    </location>
</feature>
<keyword evidence="2" id="KW-0862">Zinc</keyword>
<evidence type="ECO:0000256" key="4">
    <source>
        <dbReference type="ARBA" id="ARBA00023163"/>
    </source>
</evidence>
<dbReference type="GO" id="GO:0008270">
    <property type="term" value="F:zinc ion binding"/>
    <property type="evidence" value="ECO:0007669"/>
    <property type="project" value="UniProtKB-KW"/>
</dbReference>
<keyword evidence="6" id="KW-0863">Zinc-finger</keyword>
<dbReference type="Gene3D" id="4.10.240.10">
    <property type="entry name" value="Zn(2)-C6 fungal-type DNA-binding domain"/>
    <property type="match status" value="1"/>
</dbReference>
<feature type="compositionally biased region" description="Basic and acidic residues" evidence="7">
    <location>
        <begin position="742"/>
        <end position="752"/>
    </location>
</feature>
<dbReference type="GO" id="GO:0006351">
    <property type="term" value="P:DNA-templated transcription"/>
    <property type="evidence" value="ECO:0007669"/>
    <property type="project" value="InterPro"/>
</dbReference>
<evidence type="ECO:0000259" key="8">
    <source>
        <dbReference type="PROSITE" id="PS50157"/>
    </source>
</evidence>
<dbReference type="PANTHER" id="PTHR47660:SF7">
    <property type="entry name" value="TRANSCRIPTION FACTOR WITH C2H2 AND ZN(2)-CYS(6) DNA BINDING DOMAIN (EUROFUNG)"/>
    <property type="match status" value="1"/>
</dbReference>
<dbReference type="SMART" id="SM00355">
    <property type="entry name" value="ZnF_C2H2"/>
    <property type="match status" value="2"/>
</dbReference>
<dbReference type="STRING" id="321146.A0A139HTJ5"/>
<keyword evidence="3" id="KW-0805">Transcription regulation</keyword>
<dbReference type="SUPFAM" id="SSF57701">
    <property type="entry name" value="Zn2/Cys6 DNA-binding domain"/>
    <property type="match status" value="1"/>
</dbReference>
<dbReference type="PROSITE" id="PS00028">
    <property type="entry name" value="ZINC_FINGER_C2H2_1"/>
    <property type="match status" value="2"/>
</dbReference>
<keyword evidence="1" id="KW-0479">Metal-binding</keyword>
<gene>
    <name evidence="9" type="ORF">AC578_1067</name>
</gene>
<evidence type="ECO:0000313" key="10">
    <source>
        <dbReference type="Proteomes" id="UP000070133"/>
    </source>
</evidence>
<dbReference type="InterPro" id="IPR001138">
    <property type="entry name" value="Zn2Cys6_DnaBD"/>
</dbReference>
<dbReference type="InterPro" id="IPR007219">
    <property type="entry name" value="XnlR_reg_dom"/>
</dbReference>
<name>A0A139HTJ5_9PEZI</name>
<feature type="region of interest" description="Disordered" evidence="7">
    <location>
        <begin position="724"/>
        <end position="752"/>
    </location>
</feature>
<dbReference type="InterPro" id="IPR036236">
    <property type="entry name" value="Znf_C2H2_sf"/>
</dbReference>
<keyword evidence="4" id="KW-0804">Transcription</keyword>
<proteinExistence type="predicted"/>
<dbReference type="CDD" id="cd00067">
    <property type="entry name" value="GAL4"/>
    <property type="match status" value="1"/>
</dbReference>
<reference evidence="9 10" key="1">
    <citation type="submission" date="2015-07" db="EMBL/GenBank/DDBJ databases">
        <title>Comparative genomics of the Sigatoka disease complex on banana suggests a link between parallel evolutionary changes in Pseudocercospora fijiensis and Pseudocercospora eumusae and increased virulence on the banana host.</title>
        <authorList>
            <person name="Chang T.-C."/>
            <person name="Salvucci A."/>
            <person name="Crous P.W."/>
            <person name="Stergiopoulos I."/>
        </authorList>
    </citation>
    <scope>NUCLEOTIDE SEQUENCE [LARGE SCALE GENOMIC DNA]</scope>
    <source>
        <strain evidence="9 10">CBS 114824</strain>
    </source>
</reference>
<dbReference type="Proteomes" id="UP000070133">
    <property type="component" value="Unassembled WGS sequence"/>
</dbReference>
<evidence type="ECO:0000256" key="2">
    <source>
        <dbReference type="ARBA" id="ARBA00022833"/>
    </source>
</evidence>
<evidence type="ECO:0000256" key="5">
    <source>
        <dbReference type="ARBA" id="ARBA00023242"/>
    </source>
</evidence>
<evidence type="ECO:0000313" key="9">
    <source>
        <dbReference type="EMBL" id="KXT05791.1"/>
    </source>
</evidence>